<dbReference type="PANTHER" id="PTHR12526:SF629">
    <property type="entry name" value="TEICHURONIC ACID BIOSYNTHESIS GLYCOSYLTRANSFERASE TUAH-RELATED"/>
    <property type="match status" value="1"/>
</dbReference>
<evidence type="ECO:0000259" key="3">
    <source>
        <dbReference type="Pfam" id="PF00534"/>
    </source>
</evidence>
<dbReference type="GO" id="GO:0016757">
    <property type="term" value="F:glycosyltransferase activity"/>
    <property type="evidence" value="ECO:0007669"/>
    <property type="project" value="UniProtKB-KW"/>
</dbReference>
<comment type="caution">
    <text evidence="4">The sequence shown here is derived from an EMBL/GenBank/DDBJ whole genome shotgun (WGS) entry which is preliminary data.</text>
</comment>
<dbReference type="PANTHER" id="PTHR12526">
    <property type="entry name" value="GLYCOSYLTRANSFERASE"/>
    <property type="match status" value="1"/>
</dbReference>
<dbReference type="Pfam" id="PF00534">
    <property type="entry name" value="Glycos_transf_1"/>
    <property type="match status" value="1"/>
</dbReference>
<dbReference type="SUPFAM" id="SSF53756">
    <property type="entry name" value="UDP-Glycosyltransferase/glycogen phosphorylase"/>
    <property type="match status" value="1"/>
</dbReference>
<evidence type="ECO:0000313" key="5">
    <source>
        <dbReference type="Proteomes" id="UP000481872"/>
    </source>
</evidence>
<dbReference type="Proteomes" id="UP000481872">
    <property type="component" value="Unassembled WGS sequence"/>
</dbReference>
<protein>
    <submittedName>
        <fullName evidence="4">Glycosyltransferase family 4 protein</fullName>
    </submittedName>
</protein>
<sequence length="378" mass="44310">MKICILTTGHSPTDSRIFHKEAKSLLKKYKDITIVAPYEKGIHEIDGIKVVGITKPKNLKDRFLILEELIDRAIEEKADIYHFHDFEIIYKAKKIKKKLPNCKIIYDVHEHYPDMANMSNKIPKVIRPLSTFFVDKTELIISKGFDYIITADEAVEKRFKVVNKNVEVIHNFTQFIPEKKYNVEKKYDMIYQGGITIERGALQILKTVNIIKNKYKYKDIKMIFVGPFGYDKCEDILKEYIKDNNLEKNVEFTGKVKHAMVREYMYKSKIGLVTLLPLPKYFKNIPTKQFEYMSCGIPVIGSYMPPIKDYITAYNSGLVVNPEDENELAENVIRLLQDDKLRDEMGNNGIYSIKEKFNWKKEEEKLWKIYEGLCNREA</sequence>
<accession>A0A6M0H024</accession>
<name>A0A6M0H024_9CLOT</name>
<dbReference type="AlphaFoldDB" id="A0A6M0H024"/>
<feature type="domain" description="Glycosyl transferase family 1" evidence="3">
    <location>
        <begin position="176"/>
        <end position="349"/>
    </location>
</feature>
<proteinExistence type="predicted"/>
<dbReference type="Gene3D" id="3.40.50.2000">
    <property type="entry name" value="Glycogen Phosphorylase B"/>
    <property type="match status" value="2"/>
</dbReference>
<gene>
    <name evidence="4" type="ORF">G3M99_03460</name>
</gene>
<dbReference type="InterPro" id="IPR001296">
    <property type="entry name" value="Glyco_trans_1"/>
</dbReference>
<dbReference type="CDD" id="cd03794">
    <property type="entry name" value="GT4_WbuB-like"/>
    <property type="match status" value="1"/>
</dbReference>
<keyword evidence="1" id="KW-0328">Glycosyltransferase</keyword>
<dbReference type="EMBL" id="JAAGPU010000003">
    <property type="protein sequence ID" value="NEU03929.1"/>
    <property type="molecule type" value="Genomic_DNA"/>
</dbReference>
<evidence type="ECO:0000256" key="1">
    <source>
        <dbReference type="ARBA" id="ARBA00022676"/>
    </source>
</evidence>
<keyword evidence="5" id="KW-1185">Reference proteome</keyword>
<organism evidence="4 5">
    <name type="scientific">Clostridium senegalense</name>
    <dbReference type="NCBI Taxonomy" id="1465809"/>
    <lineage>
        <taxon>Bacteria</taxon>
        <taxon>Bacillati</taxon>
        <taxon>Bacillota</taxon>
        <taxon>Clostridia</taxon>
        <taxon>Eubacteriales</taxon>
        <taxon>Clostridiaceae</taxon>
        <taxon>Clostridium</taxon>
    </lineage>
</organism>
<keyword evidence="2 4" id="KW-0808">Transferase</keyword>
<reference evidence="4 5" key="1">
    <citation type="submission" date="2020-02" db="EMBL/GenBank/DDBJ databases">
        <title>Genome assembly of a novel Clostridium senegalense strain.</title>
        <authorList>
            <person name="Gupta T.B."/>
            <person name="Jauregui R."/>
            <person name="Maclean P."/>
            <person name="Nawarathana A."/>
            <person name="Brightwell G."/>
        </authorList>
    </citation>
    <scope>NUCLEOTIDE SEQUENCE [LARGE SCALE GENOMIC DNA]</scope>
    <source>
        <strain evidence="4 5">AGRFS4</strain>
    </source>
</reference>
<dbReference type="RefSeq" id="WP_199869212.1">
    <property type="nucleotide sequence ID" value="NZ_JAAGPU010000003.1"/>
</dbReference>
<evidence type="ECO:0000256" key="2">
    <source>
        <dbReference type="ARBA" id="ARBA00022679"/>
    </source>
</evidence>
<evidence type="ECO:0000313" key="4">
    <source>
        <dbReference type="EMBL" id="NEU03929.1"/>
    </source>
</evidence>